<protein>
    <recommendedName>
        <fullName evidence="4">Ankyrin</fullName>
    </recommendedName>
</protein>
<name>A0A0C9UND7_SPHS4</name>
<reference evidence="2 3" key="1">
    <citation type="submission" date="2014-06" db="EMBL/GenBank/DDBJ databases">
        <title>Evolutionary Origins and Diversification of the Mycorrhizal Mutualists.</title>
        <authorList>
            <consortium name="DOE Joint Genome Institute"/>
            <consortium name="Mycorrhizal Genomics Consortium"/>
            <person name="Kohler A."/>
            <person name="Kuo A."/>
            <person name="Nagy L.G."/>
            <person name="Floudas D."/>
            <person name="Copeland A."/>
            <person name="Barry K.W."/>
            <person name="Cichocki N."/>
            <person name="Veneault-Fourrey C."/>
            <person name="LaButti K."/>
            <person name="Lindquist E.A."/>
            <person name="Lipzen A."/>
            <person name="Lundell T."/>
            <person name="Morin E."/>
            <person name="Murat C."/>
            <person name="Riley R."/>
            <person name="Ohm R."/>
            <person name="Sun H."/>
            <person name="Tunlid A."/>
            <person name="Henrissat B."/>
            <person name="Grigoriev I.V."/>
            <person name="Hibbett D.S."/>
            <person name="Martin F."/>
        </authorList>
    </citation>
    <scope>NUCLEOTIDE SEQUENCE [LARGE SCALE GENOMIC DNA]</scope>
    <source>
        <strain evidence="2 3">SS14</strain>
    </source>
</reference>
<evidence type="ECO:0000256" key="1">
    <source>
        <dbReference type="PROSITE-ProRule" id="PRU00023"/>
    </source>
</evidence>
<dbReference type="InterPro" id="IPR036770">
    <property type="entry name" value="Ankyrin_rpt-contain_sf"/>
</dbReference>
<accession>A0A0C9UND7</accession>
<organism evidence="2 3">
    <name type="scientific">Sphaerobolus stellatus (strain SS14)</name>
    <dbReference type="NCBI Taxonomy" id="990650"/>
    <lineage>
        <taxon>Eukaryota</taxon>
        <taxon>Fungi</taxon>
        <taxon>Dikarya</taxon>
        <taxon>Basidiomycota</taxon>
        <taxon>Agaricomycotina</taxon>
        <taxon>Agaricomycetes</taxon>
        <taxon>Phallomycetidae</taxon>
        <taxon>Geastrales</taxon>
        <taxon>Sphaerobolaceae</taxon>
        <taxon>Sphaerobolus</taxon>
    </lineage>
</organism>
<proteinExistence type="predicted"/>
<keyword evidence="3" id="KW-1185">Reference proteome</keyword>
<dbReference type="EMBL" id="KN837263">
    <property type="protein sequence ID" value="KIJ30357.1"/>
    <property type="molecule type" value="Genomic_DNA"/>
</dbReference>
<dbReference type="HOGENOM" id="CLU_2929199_0_0_1"/>
<sequence length="61" mass="6160">LGLHNAANSGDVGVVHYALSANQPVDAVWNGIAALHATAAGGSEHVVKLLIENGADVNFGR</sequence>
<dbReference type="SUPFAM" id="SSF48403">
    <property type="entry name" value="Ankyrin repeat"/>
    <property type="match status" value="1"/>
</dbReference>
<dbReference type="Gene3D" id="1.25.40.20">
    <property type="entry name" value="Ankyrin repeat-containing domain"/>
    <property type="match status" value="1"/>
</dbReference>
<evidence type="ECO:0000313" key="3">
    <source>
        <dbReference type="Proteomes" id="UP000054279"/>
    </source>
</evidence>
<feature type="repeat" description="ANK" evidence="1">
    <location>
        <begin position="30"/>
        <end position="61"/>
    </location>
</feature>
<dbReference type="PROSITE" id="PS50088">
    <property type="entry name" value="ANK_REPEAT"/>
    <property type="match status" value="1"/>
</dbReference>
<keyword evidence="1" id="KW-0040">ANK repeat</keyword>
<dbReference type="Pfam" id="PF12796">
    <property type="entry name" value="Ank_2"/>
    <property type="match status" value="1"/>
</dbReference>
<dbReference type="AlphaFoldDB" id="A0A0C9UND7"/>
<feature type="non-terminal residue" evidence="2">
    <location>
        <position position="61"/>
    </location>
</feature>
<dbReference type="OrthoDB" id="194358at2759"/>
<evidence type="ECO:0000313" key="2">
    <source>
        <dbReference type="EMBL" id="KIJ30357.1"/>
    </source>
</evidence>
<dbReference type="PROSITE" id="PS50297">
    <property type="entry name" value="ANK_REP_REGION"/>
    <property type="match status" value="1"/>
</dbReference>
<evidence type="ECO:0008006" key="4">
    <source>
        <dbReference type="Google" id="ProtNLM"/>
    </source>
</evidence>
<dbReference type="Proteomes" id="UP000054279">
    <property type="component" value="Unassembled WGS sequence"/>
</dbReference>
<feature type="non-terminal residue" evidence="2">
    <location>
        <position position="1"/>
    </location>
</feature>
<dbReference type="InterPro" id="IPR002110">
    <property type="entry name" value="Ankyrin_rpt"/>
</dbReference>
<dbReference type="SMART" id="SM00248">
    <property type="entry name" value="ANK"/>
    <property type="match status" value="1"/>
</dbReference>
<gene>
    <name evidence="2" type="ORF">M422DRAFT_144161</name>
</gene>